<keyword evidence="1" id="KW-0812">Transmembrane</keyword>
<dbReference type="EMBL" id="JACHJH010000005">
    <property type="protein sequence ID" value="MBB4894808.1"/>
    <property type="molecule type" value="Genomic_DNA"/>
</dbReference>
<dbReference type="AlphaFoldDB" id="A0A7W7LS39"/>
<protein>
    <submittedName>
        <fullName evidence="2">Putative membrane protein</fullName>
    </submittedName>
</protein>
<organism evidence="2 3">
    <name type="scientific">Streptomyces olivoverticillatus</name>
    <dbReference type="NCBI Taxonomy" id="66427"/>
    <lineage>
        <taxon>Bacteria</taxon>
        <taxon>Bacillati</taxon>
        <taxon>Actinomycetota</taxon>
        <taxon>Actinomycetes</taxon>
        <taxon>Kitasatosporales</taxon>
        <taxon>Streptomycetaceae</taxon>
        <taxon>Streptomyces</taxon>
    </lineage>
</organism>
<comment type="caution">
    <text evidence="2">The sequence shown here is derived from an EMBL/GenBank/DDBJ whole genome shotgun (WGS) entry which is preliminary data.</text>
</comment>
<keyword evidence="1" id="KW-0472">Membrane</keyword>
<keyword evidence="3" id="KW-1185">Reference proteome</keyword>
<evidence type="ECO:0000313" key="3">
    <source>
        <dbReference type="Proteomes" id="UP000556084"/>
    </source>
</evidence>
<feature type="transmembrane region" description="Helical" evidence="1">
    <location>
        <begin position="86"/>
        <end position="107"/>
    </location>
</feature>
<accession>A0A7W7LS39</accession>
<dbReference type="RefSeq" id="WP_184350557.1">
    <property type="nucleotide sequence ID" value="NZ_JACHJH010000005.1"/>
</dbReference>
<reference evidence="2 3" key="1">
    <citation type="submission" date="2020-08" db="EMBL/GenBank/DDBJ databases">
        <title>Genomic Encyclopedia of Type Strains, Phase III (KMG-III): the genomes of soil and plant-associated and newly described type strains.</title>
        <authorList>
            <person name="Whitman W."/>
        </authorList>
    </citation>
    <scope>NUCLEOTIDE SEQUENCE [LARGE SCALE GENOMIC DNA]</scope>
    <source>
        <strain evidence="2 3">CECT 3266</strain>
    </source>
</reference>
<dbReference type="Proteomes" id="UP000556084">
    <property type="component" value="Unassembled WGS sequence"/>
</dbReference>
<proteinExistence type="predicted"/>
<name>A0A7W7LS39_9ACTN</name>
<gene>
    <name evidence="2" type="ORF">FHS39_003866</name>
</gene>
<sequence>MMARDPDLKKDLDATLQTRKELGAEYEAELIESFLEKVEHRIEQKLDGTVDRRVRRHLAEQQMDAARGAHPRTGNGLGTGSFGERFGFAAVSLVLAVPLSAIGAVNAHLPGLLVTWAGIVGVNVAQAAGGAPWLRRRERREQESDWA</sequence>
<keyword evidence="1" id="KW-1133">Transmembrane helix</keyword>
<evidence type="ECO:0000313" key="2">
    <source>
        <dbReference type="EMBL" id="MBB4894808.1"/>
    </source>
</evidence>
<feature type="transmembrane region" description="Helical" evidence="1">
    <location>
        <begin position="113"/>
        <end position="134"/>
    </location>
</feature>
<evidence type="ECO:0000256" key="1">
    <source>
        <dbReference type="SAM" id="Phobius"/>
    </source>
</evidence>